<accession>A0A5P1RCT2</accession>
<dbReference type="AlphaFoldDB" id="A0A5P1RCT2"/>
<dbReference type="InterPro" id="IPR027417">
    <property type="entry name" value="P-loop_NTPase"/>
</dbReference>
<proteinExistence type="predicted"/>
<evidence type="ECO:0000313" key="2">
    <source>
        <dbReference type="EMBL" id="QEQ97417.1"/>
    </source>
</evidence>
<feature type="coiled-coil region" evidence="1">
    <location>
        <begin position="365"/>
        <end position="392"/>
    </location>
</feature>
<gene>
    <name evidence="2" type="ORF">F0U83_12215</name>
</gene>
<name>A0A5P1RCT2_9GAMM</name>
<organism evidence="2 3">
    <name type="scientific">Neptunomonas concharum</name>
    <dbReference type="NCBI Taxonomy" id="1031538"/>
    <lineage>
        <taxon>Bacteria</taxon>
        <taxon>Pseudomonadati</taxon>
        <taxon>Pseudomonadota</taxon>
        <taxon>Gammaproteobacteria</taxon>
        <taxon>Oceanospirillales</taxon>
        <taxon>Oceanospirillaceae</taxon>
        <taxon>Neptunomonas</taxon>
    </lineage>
</organism>
<dbReference type="Pfam" id="PF12532">
    <property type="entry name" value="DUF3732"/>
    <property type="match status" value="1"/>
</dbReference>
<dbReference type="OrthoDB" id="103556at2"/>
<dbReference type="Proteomes" id="UP000324760">
    <property type="component" value="Chromosome"/>
</dbReference>
<feature type="coiled-coil region" evidence="1">
    <location>
        <begin position="197"/>
        <end position="224"/>
    </location>
</feature>
<dbReference type="KEGG" id="ncu:F0U83_12215"/>
<protein>
    <submittedName>
        <fullName evidence="2">DUF3732 domain-containing protein</fullName>
    </submittedName>
</protein>
<dbReference type="SUPFAM" id="SSF52540">
    <property type="entry name" value="P-loop containing nucleoside triphosphate hydrolases"/>
    <property type="match status" value="1"/>
</dbReference>
<dbReference type="Gene3D" id="3.40.50.300">
    <property type="entry name" value="P-loop containing nucleotide triphosphate hydrolases"/>
    <property type="match status" value="1"/>
</dbReference>
<evidence type="ECO:0000256" key="1">
    <source>
        <dbReference type="SAM" id="Coils"/>
    </source>
</evidence>
<keyword evidence="1" id="KW-0175">Coiled coil</keyword>
<dbReference type="EMBL" id="CP043869">
    <property type="protein sequence ID" value="QEQ97417.1"/>
    <property type="molecule type" value="Genomic_DNA"/>
</dbReference>
<sequence>MKYSIAKIILWMNDENSYRRELKFEEDKVNIITGESNTGKTAILHIIDYCLFASRHKIAESKINENVAWYGINFKINNKNYTIARKSPNKTKTSSDYFFSSTGEVPGLPLSNMTEGSLKEILETEFDIDKDVTIPFGGRALKANSKISLRYFMLFCSISGDIIQHSEVFFDKQNDNRYREALPRIFDLAVGIETIENILLREKKQNLQAKLAKIEKKNTRVSEKKSEFYDELKSITSQAREFGIINEESETLASVESLKSFIDTGISQAYSEKGSRLDEIISETSFLERKIRNLTRFQSAYNEYKSSLNVIEDSLRPVEYWKSKDDIVKTSIFDDLISSLEDDLHQIKQANKKRTPIDGKTSDEIAECKRLIKELEEEAKALPKKVKSFSDDREKYIFLGQTKTKLDLYTSNDDCDEITSTKEIEDQLSSIKVIDTTENRDLCIKVLEEIIQGYMKLVEPSLENYGSYQPVFNYKDKKIDFRKPKSTYIEAAGSSSNDMFKHLFMFLGLHELMLTNNSKHVPSFLLIDQPSRPYYGEEANLSEKRLQHSDKAKVIDAFKLLDNFIGNILKDMQKSFQMIVFEHVPKDYFDDFDNIHVVEEFRDGNALVPQEYFDSLHHNS</sequence>
<dbReference type="RefSeq" id="WP_138986941.1">
    <property type="nucleotide sequence ID" value="NZ_CP043869.1"/>
</dbReference>
<dbReference type="InterPro" id="IPR022205">
    <property type="entry name" value="DUF3732"/>
</dbReference>
<evidence type="ECO:0000313" key="3">
    <source>
        <dbReference type="Proteomes" id="UP000324760"/>
    </source>
</evidence>
<reference evidence="2 3" key="1">
    <citation type="journal article" date="2019" name="Biochem. Eng. J.">
        <title>Metabolic engineering of the marine bacteria Neptunomonas concharum for the production of acetoin and meso-2,3-butanediol from acetate.</title>
        <authorList>
            <person name="Li W."/>
            <person name="Pu N."/>
            <person name="Liu C.-X."/>
            <person name="Yuan Q.-P."/>
            <person name="Li Z.-J."/>
        </authorList>
    </citation>
    <scope>NUCLEOTIDE SEQUENCE [LARGE SCALE GENOMIC DNA]</scope>
    <source>
        <strain evidence="2 3">JCM17730</strain>
    </source>
</reference>
<keyword evidence="3" id="KW-1185">Reference proteome</keyword>